<reference evidence="2" key="1">
    <citation type="journal article" date="2016" name="Nature">
        <title>Genome evolution in the allotetraploid frog Xenopus laevis.</title>
        <authorList>
            <person name="Session A.M."/>
            <person name="Uno Y."/>
            <person name="Kwon T."/>
            <person name="Chapman J.A."/>
            <person name="Toyoda A."/>
            <person name="Takahashi S."/>
            <person name="Fukui A."/>
            <person name="Hikosaka A."/>
            <person name="Suzuki A."/>
            <person name="Kondo M."/>
            <person name="van Heeringen S.J."/>
            <person name="Quigley I."/>
            <person name="Heinz S."/>
            <person name="Ogino H."/>
            <person name="Ochi H."/>
            <person name="Hellsten U."/>
            <person name="Lyons J.B."/>
            <person name="Simakov O."/>
            <person name="Putnam N."/>
            <person name="Stites J."/>
            <person name="Kuroki Y."/>
            <person name="Tanaka T."/>
            <person name="Michiue T."/>
            <person name="Watanabe M."/>
            <person name="Bogdanovic O."/>
            <person name="Lister R."/>
            <person name="Georgiou G."/>
            <person name="Paranjpe S.S."/>
            <person name="van Kruijsbergen I."/>
            <person name="Shu S."/>
            <person name="Carlson J."/>
            <person name="Kinoshita T."/>
            <person name="Ohta Y."/>
            <person name="Mawaribuchi S."/>
            <person name="Jenkins J."/>
            <person name="Grimwood J."/>
            <person name="Schmutz J."/>
            <person name="Mitros T."/>
            <person name="Mozaffari S.V."/>
            <person name="Suzuki Y."/>
            <person name="Haramoto Y."/>
            <person name="Yamamoto T.S."/>
            <person name="Takagi C."/>
            <person name="Heald R."/>
            <person name="Miller K."/>
            <person name="Haudenschild C."/>
            <person name="Kitzman J."/>
            <person name="Nakayama T."/>
            <person name="Izutsu Y."/>
            <person name="Robert J."/>
            <person name="Fortriede J."/>
            <person name="Burns K."/>
            <person name="Lotay V."/>
            <person name="Karimi K."/>
            <person name="Yasuoka Y."/>
            <person name="Dichmann D.S."/>
            <person name="Flajnik M.F."/>
            <person name="Houston D.W."/>
            <person name="Shendure J."/>
            <person name="DuPasquier L."/>
            <person name="Vize P.D."/>
            <person name="Zorn A.M."/>
            <person name="Ito M."/>
            <person name="Marcotte E.M."/>
            <person name="Wallingford J.B."/>
            <person name="Ito Y."/>
            <person name="Asashima M."/>
            <person name="Ueno N."/>
            <person name="Matsuda Y."/>
            <person name="Veenstra G.J."/>
            <person name="Fujiyama A."/>
            <person name="Harland R.M."/>
            <person name="Taira M."/>
            <person name="Rokhsar D.S."/>
        </authorList>
    </citation>
    <scope>NUCLEOTIDE SEQUENCE [LARGE SCALE GENOMIC DNA]</scope>
    <source>
        <strain evidence="2">J</strain>
    </source>
</reference>
<gene>
    <name evidence="1" type="ORF">XELAEV_18005368mg</name>
</gene>
<dbReference type="EMBL" id="CM004466">
    <property type="protein sequence ID" value="OCT99586.1"/>
    <property type="molecule type" value="Genomic_DNA"/>
</dbReference>
<evidence type="ECO:0000313" key="2">
    <source>
        <dbReference type="Proteomes" id="UP000694892"/>
    </source>
</evidence>
<dbReference type="AlphaFoldDB" id="A0A974I3A8"/>
<accession>A0A974I3A8</accession>
<protein>
    <submittedName>
        <fullName evidence="1">Uncharacterized protein</fullName>
    </submittedName>
</protein>
<name>A0A974I3A8_XENLA</name>
<sequence>MLAGAWNTENINRHSYWAQFWSYKELCVLVAGATLGGGVGKTWWVCILIPKSTLYKKHCSCICVLHFAPPLCHFLQNKQFIWITKSN</sequence>
<dbReference type="Proteomes" id="UP000694892">
    <property type="component" value="Chromosome 1L"/>
</dbReference>
<evidence type="ECO:0000313" key="1">
    <source>
        <dbReference type="EMBL" id="OCT99586.1"/>
    </source>
</evidence>
<organism evidence="1 2">
    <name type="scientific">Xenopus laevis</name>
    <name type="common">African clawed frog</name>
    <dbReference type="NCBI Taxonomy" id="8355"/>
    <lineage>
        <taxon>Eukaryota</taxon>
        <taxon>Metazoa</taxon>
        <taxon>Chordata</taxon>
        <taxon>Craniata</taxon>
        <taxon>Vertebrata</taxon>
        <taxon>Euteleostomi</taxon>
        <taxon>Amphibia</taxon>
        <taxon>Batrachia</taxon>
        <taxon>Anura</taxon>
        <taxon>Pipoidea</taxon>
        <taxon>Pipidae</taxon>
        <taxon>Xenopodinae</taxon>
        <taxon>Xenopus</taxon>
        <taxon>Xenopus</taxon>
    </lineage>
</organism>
<proteinExistence type="predicted"/>